<evidence type="ECO:0000313" key="2">
    <source>
        <dbReference type="EMBL" id="MEJ8851651.1"/>
    </source>
</evidence>
<name>A0ABU8WVT0_9BURK</name>
<keyword evidence="3" id="KW-1185">Reference proteome</keyword>
<gene>
    <name evidence="2" type="ORF">WKW82_33805</name>
</gene>
<evidence type="ECO:0008006" key="4">
    <source>
        <dbReference type="Google" id="ProtNLM"/>
    </source>
</evidence>
<accession>A0ABU8WVT0</accession>
<evidence type="ECO:0000256" key="1">
    <source>
        <dbReference type="SAM" id="Phobius"/>
    </source>
</evidence>
<feature type="transmembrane region" description="Helical" evidence="1">
    <location>
        <begin position="20"/>
        <end position="40"/>
    </location>
</feature>
<dbReference type="EMBL" id="JBBKZT010000025">
    <property type="protein sequence ID" value="MEJ8851651.1"/>
    <property type="molecule type" value="Genomic_DNA"/>
</dbReference>
<keyword evidence="1" id="KW-0472">Membrane</keyword>
<sequence length="185" mass="21039">MKKLPDTGILLWQAAKLPALTGLYGVVGIVMVVMALWSFFDRQRPVERDLDSREVELAKKELDLEQRARELAEPPDPDAPVLHNTVRAEESYTTFLREGVRLAADNHLKGTQIEYRTLSEAGGRLVRYGLQFPVNGTYPDLRNFVIQISRIPGVRIERMEFTRTQIGDAEVSAQIQLTYLTEVKK</sequence>
<keyword evidence="1" id="KW-1133">Transmembrane helix</keyword>
<dbReference type="Proteomes" id="UP001385892">
    <property type="component" value="Unassembled WGS sequence"/>
</dbReference>
<comment type="caution">
    <text evidence="2">The sequence shown here is derived from an EMBL/GenBank/DDBJ whole genome shotgun (WGS) entry which is preliminary data.</text>
</comment>
<reference evidence="2 3" key="1">
    <citation type="submission" date="2024-03" db="EMBL/GenBank/DDBJ databases">
        <title>Novel species of the genus Variovorax.</title>
        <authorList>
            <person name="Liu Q."/>
            <person name="Xin Y.-H."/>
        </authorList>
    </citation>
    <scope>NUCLEOTIDE SEQUENCE [LARGE SCALE GENOMIC DNA]</scope>
    <source>
        <strain evidence="2 3">KACC 18900</strain>
    </source>
</reference>
<evidence type="ECO:0000313" key="3">
    <source>
        <dbReference type="Proteomes" id="UP001385892"/>
    </source>
</evidence>
<protein>
    <recommendedName>
        <fullName evidence="4">Pilus assembly protein PilO</fullName>
    </recommendedName>
</protein>
<organism evidence="2 3">
    <name type="scientific">Variovorax rhizosphaerae</name>
    <dbReference type="NCBI Taxonomy" id="1836200"/>
    <lineage>
        <taxon>Bacteria</taxon>
        <taxon>Pseudomonadati</taxon>
        <taxon>Pseudomonadota</taxon>
        <taxon>Betaproteobacteria</taxon>
        <taxon>Burkholderiales</taxon>
        <taxon>Comamonadaceae</taxon>
        <taxon>Variovorax</taxon>
    </lineage>
</organism>
<keyword evidence="1" id="KW-0812">Transmembrane</keyword>
<proteinExistence type="predicted"/>
<dbReference type="RefSeq" id="WP_340347364.1">
    <property type="nucleotide sequence ID" value="NZ_JBBKZT010000025.1"/>
</dbReference>